<organism evidence="18 19">
    <name type="scientific">Paenibacillus herberti</name>
    <dbReference type="NCBI Taxonomy" id="1619309"/>
    <lineage>
        <taxon>Bacteria</taxon>
        <taxon>Bacillati</taxon>
        <taxon>Bacillota</taxon>
        <taxon>Bacilli</taxon>
        <taxon>Bacillales</taxon>
        <taxon>Paenibacillaceae</taxon>
        <taxon>Paenibacillus</taxon>
    </lineage>
</organism>
<comment type="similarity">
    <text evidence="2 17">Belongs to the UppP family.</text>
</comment>
<evidence type="ECO:0000256" key="2">
    <source>
        <dbReference type="ARBA" id="ARBA00010621"/>
    </source>
</evidence>
<dbReference type="InterPro" id="IPR003824">
    <property type="entry name" value="UppP"/>
</dbReference>
<keyword evidence="8 17" id="KW-0133">Cell shape</keyword>
<keyword evidence="10 17" id="KW-1133">Transmembrane helix</keyword>
<gene>
    <name evidence="17" type="primary">uppP</name>
    <name evidence="18" type="ORF">CGZ75_05315</name>
</gene>
<feature type="transmembrane region" description="Helical" evidence="17">
    <location>
        <begin position="77"/>
        <end position="98"/>
    </location>
</feature>
<evidence type="ECO:0000256" key="15">
    <source>
        <dbReference type="ARBA" id="ARBA00032932"/>
    </source>
</evidence>
<accession>A0A229P1J6</accession>
<proteinExistence type="inferred from homology"/>
<feature type="transmembrane region" description="Helical" evidence="17">
    <location>
        <begin position="104"/>
        <end position="125"/>
    </location>
</feature>
<dbReference type="GO" id="GO:0008360">
    <property type="term" value="P:regulation of cell shape"/>
    <property type="evidence" value="ECO:0007669"/>
    <property type="project" value="UniProtKB-KW"/>
</dbReference>
<keyword evidence="12 17" id="KW-0046">Antibiotic resistance</keyword>
<protein>
    <recommendedName>
        <fullName evidence="4 17">Undecaprenyl-diphosphatase</fullName>
        <ecNumber evidence="3 17">3.6.1.27</ecNumber>
    </recommendedName>
    <alternativeName>
        <fullName evidence="15 17">Bacitracin resistance protein</fullName>
    </alternativeName>
    <alternativeName>
        <fullName evidence="14 17">Undecaprenyl pyrophosphate phosphatase</fullName>
    </alternativeName>
</protein>
<dbReference type="HAMAP" id="MF_01006">
    <property type="entry name" value="Undec_diphosphatase"/>
    <property type="match status" value="1"/>
</dbReference>
<evidence type="ECO:0000256" key="7">
    <source>
        <dbReference type="ARBA" id="ARBA00022801"/>
    </source>
</evidence>
<dbReference type="OrthoDB" id="9808289at2"/>
<sequence>MDYIKAIILGIVEGLTEFLPVSSTGHMILVADLLNFTGERAKTFEVVVQLGAVLAVFVLYFKRFIGFLKFDFSKGAGLNAIHIALGMIPAGVMGVLLHGLIKQYLFGTTTVLIALIAGGVLMIAAEQYQKRHVPSAETVDDITYKQAFGIGIFQILALWSGFSRSGSTISGGIFMGTSQKAAADFTFILSVPMMLGATGVDLYKSRDLLVPEDYGLFLLGLVVSFVVGLIAVVTFINLIKKLKLSWFAYYRFGLAAIFFLFLM</sequence>
<keyword evidence="13 17" id="KW-0961">Cell wall biogenesis/degradation</keyword>
<dbReference type="EMBL" id="NMUQ01000001">
    <property type="protein sequence ID" value="OXM16123.1"/>
    <property type="molecule type" value="Genomic_DNA"/>
</dbReference>
<feature type="transmembrane region" description="Helical" evidence="17">
    <location>
        <begin position="215"/>
        <end position="238"/>
    </location>
</feature>
<dbReference type="PANTHER" id="PTHR30622">
    <property type="entry name" value="UNDECAPRENYL-DIPHOSPHATASE"/>
    <property type="match status" value="1"/>
</dbReference>
<evidence type="ECO:0000256" key="16">
    <source>
        <dbReference type="ARBA" id="ARBA00047594"/>
    </source>
</evidence>
<comment type="catalytic activity">
    <reaction evidence="16 17">
        <text>di-trans,octa-cis-undecaprenyl diphosphate + H2O = di-trans,octa-cis-undecaprenyl phosphate + phosphate + H(+)</text>
        <dbReference type="Rhea" id="RHEA:28094"/>
        <dbReference type="ChEBI" id="CHEBI:15377"/>
        <dbReference type="ChEBI" id="CHEBI:15378"/>
        <dbReference type="ChEBI" id="CHEBI:43474"/>
        <dbReference type="ChEBI" id="CHEBI:58405"/>
        <dbReference type="ChEBI" id="CHEBI:60392"/>
        <dbReference type="EC" id="3.6.1.27"/>
    </reaction>
</comment>
<keyword evidence="19" id="KW-1185">Reference proteome</keyword>
<dbReference type="NCBIfam" id="NF001390">
    <property type="entry name" value="PRK00281.1-4"/>
    <property type="match status" value="1"/>
</dbReference>
<evidence type="ECO:0000256" key="8">
    <source>
        <dbReference type="ARBA" id="ARBA00022960"/>
    </source>
</evidence>
<dbReference type="GO" id="GO:0050380">
    <property type="term" value="F:undecaprenyl-diphosphatase activity"/>
    <property type="evidence" value="ECO:0007669"/>
    <property type="project" value="UniProtKB-UniRule"/>
</dbReference>
<feature type="transmembrane region" description="Helical" evidence="17">
    <location>
        <begin position="182"/>
        <end position="203"/>
    </location>
</feature>
<evidence type="ECO:0000256" key="13">
    <source>
        <dbReference type="ARBA" id="ARBA00023316"/>
    </source>
</evidence>
<dbReference type="GO" id="GO:0005886">
    <property type="term" value="C:plasma membrane"/>
    <property type="evidence" value="ECO:0007669"/>
    <property type="project" value="UniProtKB-SubCell"/>
</dbReference>
<keyword evidence="6 17" id="KW-0812">Transmembrane</keyword>
<comment type="miscellaneous">
    <text evidence="17">Bacitracin is thought to be involved in the inhibition of peptidoglycan synthesis by sequestering undecaprenyl diphosphate, thereby reducing the pool of lipid carrier available.</text>
</comment>
<evidence type="ECO:0000313" key="19">
    <source>
        <dbReference type="Proteomes" id="UP000215145"/>
    </source>
</evidence>
<dbReference type="EC" id="3.6.1.27" evidence="3 17"/>
<dbReference type="Proteomes" id="UP000215145">
    <property type="component" value="Unassembled WGS sequence"/>
</dbReference>
<evidence type="ECO:0000256" key="6">
    <source>
        <dbReference type="ARBA" id="ARBA00022692"/>
    </source>
</evidence>
<name>A0A229P1J6_9BACL</name>
<keyword evidence="11 17" id="KW-0472">Membrane</keyword>
<feature type="transmembrane region" description="Helical" evidence="17">
    <location>
        <begin position="244"/>
        <end position="262"/>
    </location>
</feature>
<keyword evidence="7 17" id="KW-0378">Hydrolase</keyword>
<evidence type="ECO:0000256" key="3">
    <source>
        <dbReference type="ARBA" id="ARBA00012374"/>
    </source>
</evidence>
<evidence type="ECO:0000256" key="4">
    <source>
        <dbReference type="ARBA" id="ARBA00021581"/>
    </source>
</evidence>
<evidence type="ECO:0000256" key="11">
    <source>
        <dbReference type="ARBA" id="ARBA00023136"/>
    </source>
</evidence>
<dbReference type="NCBIfam" id="NF001389">
    <property type="entry name" value="PRK00281.1-2"/>
    <property type="match status" value="1"/>
</dbReference>
<feature type="transmembrane region" description="Helical" evidence="17">
    <location>
        <begin position="46"/>
        <end position="65"/>
    </location>
</feature>
<dbReference type="AlphaFoldDB" id="A0A229P1J6"/>
<evidence type="ECO:0000256" key="5">
    <source>
        <dbReference type="ARBA" id="ARBA00022475"/>
    </source>
</evidence>
<keyword evidence="5 17" id="KW-1003">Cell membrane</keyword>
<comment type="caution">
    <text evidence="18">The sequence shown here is derived from an EMBL/GenBank/DDBJ whole genome shotgun (WGS) entry which is preliminary data.</text>
</comment>
<evidence type="ECO:0000256" key="17">
    <source>
        <dbReference type="HAMAP-Rule" id="MF_01006"/>
    </source>
</evidence>
<evidence type="ECO:0000256" key="10">
    <source>
        <dbReference type="ARBA" id="ARBA00022989"/>
    </source>
</evidence>
<evidence type="ECO:0000256" key="9">
    <source>
        <dbReference type="ARBA" id="ARBA00022984"/>
    </source>
</evidence>
<evidence type="ECO:0000313" key="18">
    <source>
        <dbReference type="EMBL" id="OXM16123.1"/>
    </source>
</evidence>
<dbReference type="PANTHER" id="PTHR30622:SF3">
    <property type="entry name" value="UNDECAPRENYL-DIPHOSPHATASE"/>
    <property type="match status" value="1"/>
</dbReference>
<comment type="subcellular location">
    <subcellularLocation>
        <location evidence="1 17">Cell membrane</location>
        <topology evidence="1 17">Multi-pass membrane protein</topology>
    </subcellularLocation>
</comment>
<evidence type="ECO:0000256" key="1">
    <source>
        <dbReference type="ARBA" id="ARBA00004651"/>
    </source>
</evidence>
<dbReference type="RefSeq" id="WP_089523209.1">
    <property type="nucleotide sequence ID" value="NZ_NMUQ01000001.1"/>
</dbReference>
<dbReference type="GO" id="GO:0046677">
    <property type="term" value="P:response to antibiotic"/>
    <property type="evidence" value="ECO:0007669"/>
    <property type="project" value="UniProtKB-UniRule"/>
</dbReference>
<evidence type="ECO:0000256" key="12">
    <source>
        <dbReference type="ARBA" id="ARBA00023251"/>
    </source>
</evidence>
<dbReference type="GO" id="GO:0009252">
    <property type="term" value="P:peptidoglycan biosynthetic process"/>
    <property type="evidence" value="ECO:0007669"/>
    <property type="project" value="UniProtKB-KW"/>
</dbReference>
<reference evidence="18 19" key="1">
    <citation type="submission" date="2017-07" db="EMBL/GenBank/DDBJ databases">
        <title>Paenibacillus herberti R33 genome sequencing and assembly.</title>
        <authorList>
            <person name="Su W."/>
        </authorList>
    </citation>
    <scope>NUCLEOTIDE SEQUENCE [LARGE SCALE GENOMIC DNA]</scope>
    <source>
        <strain evidence="18 19">R33</strain>
    </source>
</reference>
<evidence type="ECO:0000256" key="14">
    <source>
        <dbReference type="ARBA" id="ARBA00032707"/>
    </source>
</evidence>
<dbReference type="Pfam" id="PF02673">
    <property type="entry name" value="BacA"/>
    <property type="match status" value="1"/>
</dbReference>
<comment type="function">
    <text evidence="17">Catalyzes the dephosphorylation of undecaprenyl diphosphate (UPP). Confers resistance to bacitracin.</text>
</comment>
<dbReference type="NCBIfam" id="TIGR00753">
    <property type="entry name" value="undec_PP_bacA"/>
    <property type="match status" value="1"/>
</dbReference>
<dbReference type="GO" id="GO:0071555">
    <property type="term" value="P:cell wall organization"/>
    <property type="evidence" value="ECO:0007669"/>
    <property type="project" value="UniProtKB-KW"/>
</dbReference>
<keyword evidence="9 17" id="KW-0573">Peptidoglycan synthesis</keyword>